<name>A0A7K3NR31_9BACT</name>
<dbReference type="Proteomes" id="UP000469724">
    <property type="component" value="Unassembled WGS sequence"/>
</dbReference>
<comment type="caution">
    <text evidence="1">The sequence shown here is derived from an EMBL/GenBank/DDBJ whole genome shotgun (WGS) entry which is preliminary data.</text>
</comment>
<evidence type="ECO:0000313" key="1">
    <source>
        <dbReference type="EMBL" id="NDY58674.1"/>
    </source>
</evidence>
<dbReference type="RefSeq" id="WP_163303744.1">
    <property type="nucleotide sequence ID" value="NZ_JAAGRQ010000127.1"/>
</dbReference>
<dbReference type="AlphaFoldDB" id="A0A7K3NR31"/>
<dbReference type="EMBL" id="JAAGRQ010000127">
    <property type="protein sequence ID" value="NDY58674.1"/>
    <property type="molecule type" value="Genomic_DNA"/>
</dbReference>
<proteinExistence type="predicted"/>
<organism evidence="1 2">
    <name type="scientific">Desulfolutivibrio sulfodismutans</name>
    <dbReference type="NCBI Taxonomy" id="63561"/>
    <lineage>
        <taxon>Bacteria</taxon>
        <taxon>Pseudomonadati</taxon>
        <taxon>Thermodesulfobacteriota</taxon>
        <taxon>Desulfovibrionia</taxon>
        <taxon>Desulfovibrionales</taxon>
        <taxon>Desulfovibrionaceae</taxon>
        <taxon>Desulfolutivibrio</taxon>
    </lineage>
</organism>
<gene>
    <name evidence="1" type="ORF">G3N56_18215</name>
</gene>
<keyword evidence="2" id="KW-1185">Reference proteome</keyword>
<protein>
    <submittedName>
        <fullName evidence="1">Uncharacterized protein</fullName>
    </submittedName>
</protein>
<sequence>MFLAMALVVLLLGEIPCAGFRADASDSLLVVGAQAAAIAGCRAVAAPGARLPHGIPDTPFFPGGLPAASVPAGFLLRFPAPDKTNSPTDGEYAFTRTRLRTLSPLCRIACG</sequence>
<reference evidence="1 2" key="1">
    <citation type="submission" date="2020-02" db="EMBL/GenBank/DDBJ databases">
        <title>Comparative genomics of sulfur disproportionating microorganisms.</title>
        <authorList>
            <person name="Ward L.M."/>
            <person name="Bertran E."/>
            <person name="Johnston D.T."/>
        </authorList>
    </citation>
    <scope>NUCLEOTIDE SEQUENCE [LARGE SCALE GENOMIC DNA]</scope>
    <source>
        <strain evidence="1 2">DSM 3696</strain>
    </source>
</reference>
<evidence type="ECO:0000313" key="2">
    <source>
        <dbReference type="Proteomes" id="UP000469724"/>
    </source>
</evidence>
<accession>A0A7K3NR31</accession>